<gene>
    <name evidence="1" type="ORF">AVEN_159037_1</name>
</gene>
<accession>A0A4Y2RAJ5</accession>
<keyword evidence="2" id="KW-1185">Reference proteome</keyword>
<proteinExistence type="predicted"/>
<reference evidence="1 2" key="1">
    <citation type="journal article" date="2019" name="Sci. Rep.">
        <title>Orb-weaving spider Araneus ventricosus genome elucidates the spidroin gene catalogue.</title>
        <authorList>
            <person name="Kono N."/>
            <person name="Nakamura H."/>
            <person name="Ohtoshi R."/>
            <person name="Moran D.A.P."/>
            <person name="Shinohara A."/>
            <person name="Yoshida Y."/>
            <person name="Fujiwara M."/>
            <person name="Mori M."/>
            <person name="Tomita M."/>
            <person name="Arakawa K."/>
        </authorList>
    </citation>
    <scope>NUCLEOTIDE SEQUENCE [LARGE SCALE GENOMIC DNA]</scope>
</reference>
<protein>
    <submittedName>
        <fullName evidence="1">Uncharacterized protein</fullName>
    </submittedName>
</protein>
<dbReference type="AlphaFoldDB" id="A0A4Y2RAJ5"/>
<evidence type="ECO:0000313" key="2">
    <source>
        <dbReference type="Proteomes" id="UP000499080"/>
    </source>
</evidence>
<dbReference type="EMBL" id="BGPR01016387">
    <property type="protein sequence ID" value="GBN72812.1"/>
    <property type="molecule type" value="Genomic_DNA"/>
</dbReference>
<name>A0A4Y2RAJ5_ARAVE</name>
<comment type="caution">
    <text evidence="1">The sequence shown here is derived from an EMBL/GenBank/DDBJ whole genome shotgun (WGS) entry which is preliminary data.</text>
</comment>
<sequence>MRSFALITSNTKSGRLSRSSYTKATQSSRRCGVASIMLHFGQILNFLSPRENLRVFKCPDDKRSKAVWSSLTPLKTYSSTRAYIYKPYPGRTEAGNRTI</sequence>
<dbReference type="Proteomes" id="UP000499080">
    <property type="component" value="Unassembled WGS sequence"/>
</dbReference>
<evidence type="ECO:0000313" key="1">
    <source>
        <dbReference type="EMBL" id="GBN72812.1"/>
    </source>
</evidence>
<organism evidence="1 2">
    <name type="scientific">Araneus ventricosus</name>
    <name type="common">Orbweaver spider</name>
    <name type="synonym">Epeira ventricosa</name>
    <dbReference type="NCBI Taxonomy" id="182803"/>
    <lineage>
        <taxon>Eukaryota</taxon>
        <taxon>Metazoa</taxon>
        <taxon>Ecdysozoa</taxon>
        <taxon>Arthropoda</taxon>
        <taxon>Chelicerata</taxon>
        <taxon>Arachnida</taxon>
        <taxon>Araneae</taxon>
        <taxon>Araneomorphae</taxon>
        <taxon>Entelegynae</taxon>
        <taxon>Araneoidea</taxon>
        <taxon>Araneidae</taxon>
        <taxon>Araneus</taxon>
    </lineage>
</organism>